<comment type="caution">
    <text evidence="2">The sequence shown here is derived from an EMBL/GenBank/DDBJ whole genome shotgun (WGS) entry which is preliminary data.</text>
</comment>
<reference evidence="2 3" key="1">
    <citation type="submission" date="2024-02" db="EMBL/GenBank/DDBJ databases">
        <title>De novo assembly and annotation of 12 fungi associated with fruit tree decline syndrome in Ontario, Canada.</title>
        <authorList>
            <person name="Sulman M."/>
            <person name="Ellouze W."/>
            <person name="Ilyukhin E."/>
        </authorList>
    </citation>
    <scope>NUCLEOTIDE SEQUENCE [LARGE SCALE GENOMIC DNA]</scope>
    <source>
        <strain evidence="2 3">M42-189</strain>
    </source>
</reference>
<proteinExistence type="predicted"/>
<dbReference type="Proteomes" id="UP001521785">
    <property type="component" value="Unassembled WGS sequence"/>
</dbReference>
<dbReference type="Pfam" id="PF00004">
    <property type="entry name" value="AAA"/>
    <property type="match status" value="1"/>
</dbReference>
<evidence type="ECO:0000313" key="2">
    <source>
        <dbReference type="EMBL" id="KAL1591718.1"/>
    </source>
</evidence>
<dbReference type="InterPro" id="IPR027417">
    <property type="entry name" value="P-loop_NTPase"/>
</dbReference>
<dbReference type="InterPro" id="IPR003959">
    <property type="entry name" value="ATPase_AAA_core"/>
</dbReference>
<dbReference type="InterPro" id="IPR003593">
    <property type="entry name" value="AAA+_ATPase"/>
</dbReference>
<dbReference type="PANTHER" id="PTHR46411">
    <property type="entry name" value="FAMILY ATPASE, PUTATIVE-RELATED"/>
    <property type="match status" value="1"/>
</dbReference>
<keyword evidence="3" id="KW-1185">Reference proteome</keyword>
<dbReference type="Gene3D" id="3.40.50.300">
    <property type="entry name" value="P-loop containing nucleotide triphosphate hydrolases"/>
    <property type="match status" value="1"/>
</dbReference>
<gene>
    <name evidence="2" type="ORF">SLS60_011717</name>
</gene>
<organism evidence="2 3">
    <name type="scientific">Paraconiothyrium brasiliense</name>
    <dbReference type="NCBI Taxonomy" id="300254"/>
    <lineage>
        <taxon>Eukaryota</taxon>
        <taxon>Fungi</taxon>
        <taxon>Dikarya</taxon>
        <taxon>Ascomycota</taxon>
        <taxon>Pezizomycotina</taxon>
        <taxon>Dothideomycetes</taxon>
        <taxon>Pleosporomycetidae</taxon>
        <taxon>Pleosporales</taxon>
        <taxon>Massarineae</taxon>
        <taxon>Didymosphaeriaceae</taxon>
        <taxon>Paraconiothyrium</taxon>
    </lineage>
</organism>
<dbReference type="SMART" id="SM00382">
    <property type="entry name" value="AAA"/>
    <property type="match status" value="1"/>
</dbReference>
<dbReference type="PANTHER" id="PTHR46411:SF3">
    <property type="entry name" value="AAA+ ATPASE DOMAIN-CONTAINING PROTEIN"/>
    <property type="match status" value="1"/>
</dbReference>
<accession>A0ABR3QI52</accession>
<sequence>MDTVANSTADSFGLFGPNGHIPPDGHIPLDKEDHIFDSLHFPLGGHQKHVSNGEYADIHHDQFVEMYLQEWNHSFNDVLVTPMLPALEHLKEHKGNAAAIQKFYEGRPTCKCCINWVEKEPTKVPEEAKEKYDGVAIRMYHGKDHNKQTLGGLKDTSPTSIVIQSPIILDTLEPMFKRIGRLDPMKGSVMVLPPFQELFFAHADIMDAYSKCQSDTHEEKHLGVLKEVIDDVLRETTTATRNGIIIDPYACPNSSKNLTQLTSENPKFEEEIRIHFENGLSRARPSKERIQKNREIVSSQPQWLLLLDLLVAGYSLANYSYKKFYVNYIRDVKWNDWAFERLVFPNESKDMLLALVQHHRTIKDIGQDIIQGKGNGFVALLSGPPGTGKTLTAEAVADQAKRPFLRIQAETLGWDEDYLEEHLEEAFKLAEQWDALLLIDEADAYLGSDRGPNERSSLVRTSSYDFAQTVDLTDQDYWDLARWELNGRELKNAVKVSSRMCYIDKDTLSYKRLEIAIRHTAPRKFVEPATRSPPNKKARLC</sequence>
<dbReference type="EMBL" id="JAKJXO020000023">
    <property type="protein sequence ID" value="KAL1591718.1"/>
    <property type="molecule type" value="Genomic_DNA"/>
</dbReference>
<dbReference type="SUPFAM" id="SSF52540">
    <property type="entry name" value="P-loop containing nucleoside triphosphate hydrolases"/>
    <property type="match status" value="1"/>
</dbReference>
<feature type="domain" description="AAA+ ATPase" evidence="1">
    <location>
        <begin position="375"/>
        <end position="507"/>
    </location>
</feature>
<protein>
    <recommendedName>
        <fullName evidence="1">AAA+ ATPase domain-containing protein</fullName>
    </recommendedName>
</protein>
<evidence type="ECO:0000259" key="1">
    <source>
        <dbReference type="SMART" id="SM00382"/>
    </source>
</evidence>
<name>A0ABR3QI52_9PLEO</name>
<evidence type="ECO:0000313" key="3">
    <source>
        <dbReference type="Proteomes" id="UP001521785"/>
    </source>
</evidence>
<dbReference type="CDD" id="cd19481">
    <property type="entry name" value="RecA-like_protease"/>
    <property type="match status" value="1"/>
</dbReference>